<name>A0AAD5IG83_ACENE</name>
<accession>A0AAD5IG83</accession>
<reference evidence="1" key="2">
    <citation type="submission" date="2023-02" db="EMBL/GenBank/DDBJ databases">
        <authorList>
            <person name="Swenson N.G."/>
            <person name="Wegrzyn J.L."/>
            <person name="Mcevoy S.L."/>
        </authorList>
    </citation>
    <scope>NUCLEOTIDE SEQUENCE</scope>
    <source>
        <strain evidence="1">91603</strain>
        <tissue evidence="1">Leaf</tissue>
    </source>
</reference>
<reference evidence="1" key="1">
    <citation type="journal article" date="2022" name="Plant J.">
        <title>Strategies of tolerance reflected in two North American maple genomes.</title>
        <authorList>
            <person name="McEvoy S.L."/>
            <person name="Sezen U.U."/>
            <person name="Trouern-Trend A."/>
            <person name="McMahon S.M."/>
            <person name="Schaberg P.G."/>
            <person name="Yang J."/>
            <person name="Wegrzyn J.L."/>
            <person name="Swenson N.G."/>
        </authorList>
    </citation>
    <scope>NUCLEOTIDE SEQUENCE</scope>
    <source>
        <strain evidence="1">91603</strain>
    </source>
</reference>
<dbReference type="Proteomes" id="UP001064489">
    <property type="component" value="Chromosome 2"/>
</dbReference>
<dbReference type="AlphaFoldDB" id="A0AAD5IG83"/>
<protein>
    <submittedName>
        <fullName evidence="1">Uncharacterized protein</fullName>
    </submittedName>
</protein>
<gene>
    <name evidence="1" type="ORF">LWI28_024314</name>
</gene>
<keyword evidence="2" id="KW-1185">Reference proteome</keyword>
<organism evidence="1 2">
    <name type="scientific">Acer negundo</name>
    <name type="common">Box elder</name>
    <dbReference type="NCBI Taxonomy" id="4023"/>
    <lineage>
        <taxon>Eukaryota</taxon>
        <taxon>Viridiplantae</taxon>
        <taxon>Streptophyta</taxon>
        <taxon>Embryophyta</taxon>
        <taxon>Tracheophyta</taxon>
        <taxon>Spermatophyta</taxon>
        <taxon>Magnoliopsida</taxon>
        <taxon>eudicotyledons</taxon>
        <taxon>Gunneridae</taxon>
        <taxon>Pentapetalae</taxon>
        <taxon>rosids</taxon>
        <taxon>malvids</taxon>
        <taxon>Sapindales</taxon>
        <taxon>Sapindaceae</taxon>
        <taxon>Hippocastanoideae</taxon>
        <taxon>Acereae</taxon>
        <taxon>Acer</taxon>
    </lineage>
</organism>
<proteinExistence type="predicted"/>
<dbReference type="EMBL" id="JAJSOW010000106">
    <property type="protein sequence ID" value="KAI9162150.1"/>
    <property type="molecule type" value="Genomic_DNA"/>
</dbReference>
<sequence>MVDHLLEWLIDSRNRGDYSKCKKFFRAECFSRLTEYLIAERFYTQSPTMKARRLCRERRHWRSIFACRQRT</sequence>
<comment type="caution">
    <text evidence="1">The sequence shown here is derived from an EMBL/GenBank/DDBJ whole genome shotgun (WGS) entry which is preliminary data.</text>
</comment>
<evidence type="ECO:0000313" key="1">
    <source>
        <dbReference type="EMBL" id="KAI9162150.1"/>
    </source>
</evidence>
<evidence type="ECO:0000313" key="2">
    <source>
        <dbReference type="Proteomes" id="UP001064489"/>
    </source>
</evidence>